<organism evidence="3 4">
    <name type="scientific">Bifidobacterium thermophilum</name>
    <dbReference type="NCBI Taxonomy" id="33905"/>
    <lineage>
        <taxon>Bacteria</taxon>
        <taxon>Bacillati</taxon>
        <taxon>Actinomycetota</taxon>
        <taxon>Actinomycetes</taxon>
        <taxon>Bifidobacteriales</taxon>
        <taxon>Bifidobacteriaceae</taxon>
        <taxon>Bifidobacterium</taxon>
    </lineage>
</organism>
<evidence type="ECO:0000259" key="2">
    <source>
        <dbReference type="SMART" id="SM00829"/>
    </source>
</evidence>
<feature type="domain" description="Enoyl reductase (ER)" evidence="2">
    <location>
        <begin position="13"/>
        <end position="328"/>
    </location>
</feature>
<dbReference type="GO" id="GO:0016491">
    <property type="term" value="F:oxidoreductase activity"/>
    <property type="evidence" value="ECO:0007669"/>
    <property type="project" value="InterPro"/>
</dbReference>
<dbReference type="Pfam" id="PF13602">
    <property type="entry name" value="ADH_zinc_N_2"/>
    <property type="match status" value="1"/>
</dbReference>
<dbReference type="CDD" id="cd05289">
    <property type="entry name" value="MDR_like_2"/>
    <property type="match status" value="1"/>
</dbReference>
<dbReference type="InterPro" id="IPR013154">
    <property type="entry name" value="ADH-like_N"/>
</dbReference>
<comment type="caution">
    <text evidence="3">The sequence shown here is derived from an EMBL/GenBank/DDBJ whole genome shotgun (WGS) entry which is preliminary data.</text>
</comment>
<feature type="region of interest" description="Disordered" evidence="1">
    <location>
        <begin position="319"/>
        <end position="358"/>
    </location>
</feature>
<dbReference type="Gene3D" id="3.90.180.10">
    <property type="entry name" value="Medium-chain alcohol dehydrogenases, catalytic domain"/>
    <property type="match status" value="1"/>
</dbReference>
<dbReference type="InterPro" id="IPR020843">
    <property type="entry name" value="ER"/>
</dbReference>
<dbReference type="PANTHER" id="PTHR43482:SF1">
    <property type="entry name" value="PROTEIN AST1-RELATED"/>
    <property type="match status" value="1"/>
</dbReference>
<proteinExistence type="predicted"/>
<dbReference type="PANTHER" id="PTHR43482">
    <property type="entry name" value="PROTEIN AST1-RELATED"/>
    <property type="match status" value="1"/>
</dbReference>
<protein>
    <submittedName>
        <fullName evidence="3">Oxidoreductase</fullName>
    </submittedName>
</protein>
<name>A0A2N3QM72_9BIFI</name>
<evidence type="ECO:0000313" key="4">
    <source>
        <dbReference type="Proteomes" id="UP000233727"/>
    </source>
</evidence>
<dbReference type="AlphaFoldDB" id="A0A2N3QM72"/>
<dbReference type="GeneID" id="78109556"/>
<dbReference type="InterPro" id="IPR052585">
    <property type="entry name" value="Lipid_raft_assoc_Zn_ADH"/>
</dbReference>
<gene>
    <name evidence="3" type="ORF">CQR47_0636</name>
</gene>
<dbReference type="SUPFAM" id="SSF50129">
    <property type="entry name" value="GroES-like"/>
    <property type="match status" value="1"/>
</dbReference>
<dbReference type="EMBL" id="PCGY01000011">
    <property type="protein sequence ID" value="PKU92787.1"/>
    <property type="molecule type" value="Genomic_DNA"/>
</dbReference>
<dbReference type="Pfam" id="PF08240">
    <property type="entry name" value="ADH_N"/>
    <property type="match status" value="1"/>
</dbReference>
<accession>A0A2N3QM72</accession>
<evidence type="ECO:0000313" key="3">
    <source>
        <dbReference type="EMBL" id="PKU92787.1"/>
    </source>
</evidence>
<dbReference type="Gene3D" id="3.40.50.720">
    <property type="entry name" value="NAD(P)-binding Rossmann-like Domain"/>
    <property type="match status" value="1"/>
</dbReference>
<dbReference type="SUPFAM" id="SSF51735">
    <property type="entry name" value="NAD(P)-binding Rossmann-fold domains"/>
    <property type="match status" value="1"/>
</dbReference>
<reference evidence="3 4" key="1">
    <citation type="submission" date="2017-10" db="EMBL/GenBank/DDBJ databases">
        <title>Bifidobacterium genomics.</title>
        <authorList>
            <person name="Lugli G.A."/>
            <person name="Milani C."/>
            <person name="Mancabelli L."/>
        </authorList>
    </citation>
    <scope>NUCLEOTIDE SEQUENCE [LARGE SCALE GENOMIC DNA]</scope>
    <source>
        <strain evidence="3 4">1542B</strain>
    </source>
</reference>
<dbReference type="RefSeq" id="WP_101452019.1">
    <property type="nucleotide sequence ID" value="NZ_PCGX01000008.1"/>
</dbReference>
<sequence>MKAAILTHYAKHGTDLEIRDIPVPEPGDTEVLVKIMAAAVNPLDNMIIRGEVKLITPYKTPLVMGNEFAGIVEKTGRNVTRFTAGDRVYGRMPLKKIGAFAQYAAVEESALATIPEYLSYEQAATIPLTALTAMQAFDVMHVKAGESVFISGGTGSLGAMAIPVAKSLGLHVYTNGSSSNEERVRQLGAERFIDYKKEHYVDVLSNVDHVLDTLGDRELPNEFKVLKEGGSLVSLRGMPNGRFAKRSGMPAWKRLLFSIAGRKYDRMAAAKGQTYDFLFVHEDGRQLEQIGRLFDKDHPLETSIDTVYMLEQVNEALAKVKQGKSKGKTKPSSPSDSRRRPPLLPPTAPTVSGGGDPS</sequence>
<evidence type="ECO:0000256" key="1">
    <source>
        <dbReference type="SAM" id="MobiDB-lite"/>
    </source>
</evidence>
<dbReference type="SMART" id="SM00829">
    <property type="entry name" value="PKS_ER"/>
    <property type="match status" value="1"/>
</dbReference>
<dbReference type="InterPro" id="IPR036291">
    <property type="entry name" value="NAD(P)-bd_dom_sf"/>
</dbReference>
<dbReference type="Proteomes" id="UP000233727">
    <property type="component" value="Unassembled WGS sequence"/>
</dbReference>
<dbReference type="InterPro" id="IPR011032">
    <property type="entry name" value="GroES-like_sf"/>
</dbReference>